<dbReference type="InterPro" id="IPR018767">
    <property type="entry name" value="Brl1/Brr6_dom"/>
</dbReference>
<dbReference type="PANTHER" id="PTHR28136:SF5">
    <property type="entry name" value="NUCLEUS EXPORT PROTEIN BRR6"/>
    <property type="match status" value="1"/>
</dbReference>
<gene>
    <name evidence="3" type="ORF">HG537_0D00290</name>
</gene>
<dbReference type="PANTHER" id="PTHR28136">
    <property type="entry name" value="NUCLEUS EXPORT PROTEIN BRR6"/>
    <property type="match status" value="1"/>
</dbReference>
<evidence type="ECO:0000259" key="2">
    <source>
        <dbReference type="SMART" id="SM01042"/>
    </source>
</evidence>
<sequence length="177" mass="20255">MAERIDDGSVPGDRRDAGSDVWLRPEIIAGYMRLLFNAVVMTLVVTLVVKFMVTVRDDVRFKLHEDELRELRLIEACRKSYEQNECSPESRVPALEESCDEWFQCMNRAQYVVPGGRSRYQSGTLWARTVAEILNSFVEPISIRSVLLTVSVVCAVVLVTNSAFGSYRIYHYNRSPR</sequence>
<dbReference type="SMART" id="SM01042">
    <property type="entry name" value="Brr6_like_C_C"/>
    <property type="match status" value="1"/>
</dbReference>
<keyword evidence="1" id="KW-0812">Transmembrane</keyword>
<evidence type="ECO:0000313" key="3">
    <source>
        <dbReference type="EMBL" id="QLQ80029.1"/>
    </source>
</evidence>
<dbReference type="GO" id="GO:0006998">
    <property type="term" value="P:nuclear envelope organization"/>
    <property type="evidence" value="ECO:0007669"/>
    <property type="project" value="InterPro"/>
</dbReference>
<dbReference type="AlphaFoldDB" id="A0A7H9HRU5"/>
<dbReference type="InterPro" id="IPR040202">
    <property type="entry name" value="Brl1/Brr6"/>
</dbReference>
<evidence type="ECO:0000256" key="1">
    <source>
        <dbReference type="SAM" id="Phobius"/>
    </source>
</evidence>
<dbReference type="Pfam" id="PF10104">
    <property type="entry name" value="Brr6_like_C_C"/>
    <property type="match status" value="1"/>
</dbReference>
<accession>A0A7H9HRU5</accession>
<organism evidence="3 4">
    <name type="scientific">Torulaspora globosa</name>
    <dbReference type="NCBI Taxonomy" id="48254"/>
    <lineage>
        <taxon>Eukaryota</taxon>
        <taxon>Fungi</taxon>
        <taxon>Dikarya</taxon>
        <taxon>Ascomycota</taxon>
        <taxon>Saccharomycotina</taxon>
        <taxon>Saccharomycetes</taxon>
        <taxon>Saccharomycetales</taxon>
        <taxon>Saccharomycetaceae</taxon>
        <taxon>Torulaspora</taxon>
    </lineage>
</organism>
<feature type="transmembrane region" description="Helical" evidence="1">
    <location>
        <begin position="146"/>
        <end position="167"/>
    </location>
</feature>
<dbReference type="EMBL" id="CP059270">
    <property type="protein sequence ID" value="QLQ80029.1"/>
    <property type="molecule type" value="Genomic_DNA"/>
</dbReference>
<proteinExistence type="predicted"/>
<evidence type="ECO:0000313" key="4">
    <source>
        <dbReference type="Proteomes" id="UP000510647"/>
    </source>
</evidence>
<feature type="domain" description="Brl1/Brr6" evidence="2">
    <location>
        <begin position="28"/>
        <end position="168"/>
    </location>
</feature>
<protein>
    <recommendedName>
        <fullName evidence="2">Brl1/Brr6 domain-containing protein</fullName>
    </recommendedName>
</protein>
<reference evidence="3 4" key="1">
    <citation type="submission" date="2020-06" db="EMBL/GenBank/DDBJ databases">
        <title>The yeast mating-type switching endonuclease HO is a domesticated member of an unorthodox homing genetic element family.</title>
        <authorList>
            <person name="Coughlan A.Y."/>
            <person name="Lombardi L."/>
            <person name="Braun-Galleani S."/>
            <person name="Martos A.R."/>
            <person name="Galeote V."/>
            <person name="Bigey F."/>
            <person name="Dequin S."/>
            <person name="Byrne K.P."/>
            <person name="Wolfe K.H."/>
        </authorList>
    </citation>
    <scope>NUCLEOTIDE SEQUENCE [LARGE SCALE GENOMIC DNA]</scope>
    <source>
        <strain evidence="3 4">CBS2947</strain>
    </source>
</reference>
<dbReference type="OrthoDB" id="5961at2759"/>
<dbReference type="Proteomes" id="UP000510647">
    <property type="component" value="Chromosome 4"/>
</dbReference>
<name>A0A7H9HRU5_9SACH</name>
<keyword evidence="1" id="KW-0472">Membrane</keyword>
<feature type="transmembrane region" description="Helical" evidence="1">
    <location>
        <begin position="34"/>
        <end position="53"/>
    </location>
</feature>
<keyword evidence="4" id="KW-1185">Reference proteome</keyword>
<dbReference type="GO" id="GO:0055088">
    <property type="term" value="P:lipid homeostasis"/>
    <property type="evidence" value="ECO:0007669"/>
    <property type="project" value="InterPro"/>
</dbReference>
<dbReference type="GO" id="GO:0031965">
    <property type="term" value="C:nuclear membrane"/>
    <property type="evidence" value="ECO:0007669"/>
    <property type="project" value="InterPro"/>
</dbReference>
<keyword evidence="1" id="KW-1133">Transmembrane helix</keyword>